<comment type="caution">
    <text evidence="3">The sequence shown here is derived from an EMBL/GenBank/DDBJ whole genome shotgun (WGS) entry which is preliminary data.</text>
</comment>
<evidence type="ECO:0000313" key="3">
    <source>
        <dbReference type="EMBL" id="KAK3729157.1"/>
    </source>
</evidence>
<keyword evidence="2" id="KW-0472">Membrane</keyword>
<evidence type="ECO:0000256" key="2">
    <source>
        <dbReference type="SAM" id="Phobius"/>
    </source>
</evidence>
<feature type="region of interest" description="Disordered" evidence="1">
    <location>
        <begin position="116"/>
        <end position="170"/>
    </location>
</feature>
<gene>
    <name evidence="3" type="ORF">RRG08_025498</name>
</gene>
<proteinExistence type="predicted"/>
<organism evidence="3 4">
    <name type="scientific">Elysia crispata</name>
    <name type="common">lettuce slug</name>
    <dbReference type="NCBI Taxonomy" id="231223"/>
    <lineage>
        <taxon>Eukaryota</taxon>
        <taxon>Metazoa</taxon>
        <taxon>Spiralia</taxon>
        <taxon>Lophotrochozoa</taxon>
        <taxon>Mollusca</taxon>
        <taxon>Gastropoda</taxon>
        <taxon>Heterobranchia</taxon>
        <taxon>Euthyneura</taxon>
        <taxon>Panpulmonata</taxon>
        <taxon>Sacoglossa</taxon>
        <taxon>Placobranchoidea</taxon>
        <taxon>Plakobranchidae</taxon>
        <taxon>Elysia</taxon>
    </lineage>
</organism>
<protein>
    <submittedName>
        <fullName evidence="3">Uncharacterized protein</fullName>
    </submittedName>
</protein>
<feature type="compositionally biased region" description="Polar residues" evidence="1">
    <location>
        <begin position="159"/>
        <end position="170"/>
    </location>
</feature>
<dbReference type="AlphaFoldDB" id="A0AAE1CQP5"/>
<evidence type="ECO:0000256" key="1">
    <source>
        <dbReference type="SAM" id="MobiDB-lite"/>
    </source>
</evidence>
<evidence type="ECO:0000313" key="4">
    <source>
        <dbReference type="Proteomes" id="UP001283361"/>
    </source>
</evidence>
<sequence>MSFFLPDKFKEEVASGETTFDPDHQDAAILDTLKSNESAVESTWIASASLLLGIDLQALASVLSFLALVAALCGWFDRWVTRNKAPTDQMRGFANAQSRAREDACGSFQSSFLREGTTTSEQIDGSEDLDLPRVTRERARTSTDVTQAGANREMAAGGSSVTESSSRNLV</sequence>
<accession>A0AAE1CQP5</accession>
<dbReference type="Proteomes" id="UP001283361">
    <property type="component" value="Unassembled WGS sequence"/>
</dbReference>
<reference evidence="3" key="1">
    <citation type="journal article" date="2023" name="G3 (Bethesda)">
        <title>A reference genome for the long-term kleptoplast-retaining sea slug Elysia crispata morphotype clarki.</title>
        <authorList>
            <person name="Eastman K.E."/>
            <person name="Pendleton A.L."/>
            <person name="Shaikh M.A."/>
            <person name="Suttiyut T."/>
            <person name="Ogas R."/>
            <person name="Tomko P."/>
            <person name="Gavelis G."/>
            <person name="Widhalm J.R."/>
            <person name="Wisecaver J.H."/>
        </authorList>
    </citation>
    <scope>NUCLEOTIDE SEQUENCE</scope>
    <source>
        <strain evidence="3">ECLA1</strain>
    </source>
</reference>
<feature type="transmembrane region" description="Helical" evidence="2">
    <location>
        <begin position="56"/>
        <end position="76"/>
    </location>
</feature>
<dbReference type="EMBL" id="JAWDGP010007158">
    <property type="protein sequence ID" value="KAK3729157.1"/>
    <property type="molecule type" value="Genomic_DNA"/>
</dbReference>
<feature type="compositionally biased region" description="Basic and acidic residues" evidence="1">
    <location>
        <begin position="130"/>
        <end position="141"/>
    </location>
</feature>
<keyword evidence="2" id="KW-1133">Transmembrane helix</keyword>
<name>A0AAE1CQP5_9GAST</name>
<keyword evidence="2" id="KW-0812">Transmembrane</keyword>
<keyword evidence="4" id="KW-1185">Reference proteome</keyword>